<keyword evidence="2" id="KW-0449">Lipoprotein</keyword>
<organism evidence="2 3">
    <name type="scientific">Pontivivens nitratireducens</name>
    <dbReference type="NCBI Taxonomy" id="2758038"/>
    <lineage>
        <taxon>Bacteria</taxon>
        <taxon>Pseudomonadati</taxon>
        <taxon>Pseudomonadota</taxon>
        <taxon>Alphaproteobacteria</taxon>
        <taxon>Rhodobacterales</taxon>
        <taxon>Paracoccaceae</taxon>
        <taxon>Pontivivens</taxon>
    </lineage>
</organism>
<dbReference type="Pfam" id="PF03548">
    <property type="entry name" value="LolA"/>
    <property type="match status" value="1"/>
</dbReference>
<dbReference type="EMBL" id="CP049811">
    <property type="protein sequence ID" value="QIK41814.1"/>
    <property type="molecule type" value="Genomic_DNA"/>
</dbReference>
<dbReference type="Proteomes" id="UP000500791">
    <property type="component" value="Chromosome"/>
</dbReference>
<dbReference type="KEGG" id="mon:G8E03_14250"/>
<evidence type="ECO:0000256" key="1">
    <source>
        <dbReference type="ARBA" id="ARBA00022729"/>
    </source>
</evidence>
<dbReference type="AlphaFoldDB" id="A0A6G7VP83"/>
<dbReference type="CDD" id="cd16325">
    <property type="entry name" value="LolA"/>
    <property type="match status" value="1"/>
</dbReference>
<dbReference type="PANTHER" id="PTHR35869">
    <property type="entry name" value="OUTER-MEMBRANE LIPOPROTEIN CARRIER PROTEIN"/>
    <property type="match status" value="1"/>
</dbReference>
<dbReference type="PANTHER" id="PTHR35869:SF1">
    <property type="entry name" value="OUTER-MEMBRANE LIPOPROTEIN CARRIER PROTEIN"/>
    <property type="match status" value="1"/>
</dbReference>
<gene>
    <name evidence="2" type="ORF">G8E03_14250</name>
</gene>
<evidence type="ECO:0000313" key="2">
    <source>
        <dbReference type="EMBL" id="QIK41814.1"/>
    </source>
</evidence>
<accession>A0A6G7VP83</accession>
<dbReference type="RefSeq" id="WP_166193320.1">
    <property type="nucleotide sequence ID" value="NZ_CP049811.1"/>
</dbReference>
<name>A0A6G7VP83_9RHOB</name>
<evidence type="ECO:0000313" key="3">
    <source>
        <dbReference type="Proteomes" id="UP000500791"/>
    </source>
</evidence>
<reference evidence="2 3" key="1">
    <citation type="submission" date="2020-03" db="EMBL/GenBank/DDBJ databases">
        <title>Complete genome sequence of Monaibacterium sp. ALG8 with diverse plasmids.</title>
        <authorList>
            <person name="Sun C."/>
        </authorList>
    </citation>
    <scope>NUCLEOTIDE SEQUENCE [LARGE SCALE GENOMIC DNA]</scope>
    <source>
        <strain evidence="2 3">ALG8</strain>
    </source>
</reference>
<dbReference type="SUPFAM" id="SSF89392">
    <property type="entry name" value="Prokaryotic lipoproteins and lipoprotein localization factors"/>
    <property type="match status" value="1"/>
</dbReference>
<dbReference type="Gene3D" id="2.50.20.10">
    <property type="entry name" value="Lipoprotein localisation LolA/LolB/LppX"/>
    <property type="match status" value="1"/>
</dbReference>
<sequence length="200" mass="22162">MDRRNFIAGLTALGASGLATAGHAQGADELARIDAYLNAMRSAQGTFVQFNSDGSSSQGEYWIKKPGLMKFEYADPHPHVIVADGTWVAVVDRASNDEPHQYPISQTPLNLILRDRIDLLNSGAVQRVVKSGSRTTLMAVDPNERDTGSLELVFDENPLALREWVTINPQGQRTTVRLNSMQQNVELPRRMFSIQAEARR</sequence>
<keyword evidence="3" id="KW-1185">Reference proteome</keyword>
<dbReference type="InterPro" id="IPR029046">
    <property type="entry name" value="LolA/LolB/LppX"/>
</dbReference>
<proteinExistence type="predicted"/>
<keyword evidence="1" id="KW-0732">Signal</keyword>
<protein>
    <submittedName>
        <fullName evidence="2">Outer membrane lipoprotein carrier protein LolA</fullName>
    </submittedName>
</protein>
<dbReference type="InterPro" id="IPR004564">
    <property type="entry name" value="OM_lipoprot_carrier_LolA-like"/>
</dbReference>